<reference evidence="2" key="1">
    <citation type="submission" date="2021-01" db="EMBL/GenBank/DDBJ databases">
        <title>Whole genome shotgun sequence of Spirilliplanes yamanashiensis NBRC 15828.</title>
        <authorList>
            <person name="Komaki H."/>
            <person name="Tamura T."/>
        </authorList>
    </citation>
    <scope>NUCLEOTIDE SEQUENCE</scope>
    <source>
        <strain evidence="2">NBRC 15828</strain>
    </source>
</reference>
<gene>
    <name evidence="2" type="ORF">Sya03_15300</name>
</gene>
<dbReference type="EMBL" id="BOOY01000008">
    <property type="protein sequence ID" value="GIJ02178.1"/>
    <property type="molecule type" value="Genomic_DNA"/>
</dbReference>
<dbReference type="InterPro" id="IPR015943">
    <property type="entry name" value="WD40/YVTN_repeat-like_dom_sf"/>
</dbReference>
<dbReference type="InterPro" id="IPR002372">
    <property type="entry name" value="PQQ_rpt_dom"/>
</dbReference>
<dbReference type="SUPFAM" id="SSF50998">
    <property type="entry name" value="Quinoprotein alcohol dehydrogenase-like"/>
    <property type="match status" value="1"/>
</dbReference>
<evidence type="ECO:0000313" key="3">
    <source>
        <dbReference type="Proteomes" id="UP000652013"/>
    </source>
</evidence>
<dbReference type="InterPro" id="IPR011047">
    <property type="entry name" value="Quinoprotein_ADH-like_sf"/>
</dbReference>
<dbReference type="AlphaFoldDB" id="A0A8J3Y5J8"/>
<evidence type="ECO:0000313" key="2">
    <source>
        <dbReference type="EMBL" id="GIJ02178.1"/>
    </source>
</evidence>
<evidence type="ECO:0000259" key="1">
    <source>
        <dbReference type="Pfam" id="PF13360"/>
    </source>
</evidence>
<sequence>MILVLIAVVTLALTNVWNPWPGVWAWVVRSEPIAQGVAAWEQQLDGSHKSVTVAGAAVVVEYRTRTEAFGTQAGAPLWEKNADWSAVAGQGDSAVVVTGELLSKGYEVLDPLTGAVRRTDTEAKAVWTYADAILDVRCLEARDCELSAWDPRGTAPLWTVSTPGMGFVLFADNPALPGTKPLTGDAVDGAAGGPGRLPGVIGFPADNRLHVVDTAAGRVEQVLDLDRRDRRVTVAGGRVLTVTATAADGTCYFAVSAADARSGREVWQADGLNLRTAGDGAGCEQQHDPAGGQDVVLGVDPTGREQLIDAHDGRRLWKGTPAHRVLAVDDRRALIRTGRRLSAWDFSRGRTAWERTVHDKAQAAVTPYAVVVVDQGPRRVAALRTSTGAVLAEFRTGARVLAVGPSGMVVGEGRQMAYLPFNGISAVSS</sequence>
<feature type="domain" description="Pyrrolo-quinoline quinone repeat" evidence="1">
    <location>
        <begin position="307"/>
        <end position="404"/>
    </location>
</feature>
<organism evidence="2 3">
    <name type="scientific">Spirilliplanes yamanashiensis</name>
    <dbReference type="NCBI Taxonomy" id="42233"/>
    <lineage>
        <taxon>Bacteria</taxon>
        <taxon>Bacillati</taxon>
        <taxon>Actinomycetota</taxon>
        <taxon>Actinomycetes</taxon>
        <taxon>Micromonosporales</taxon>
        <taxon>Micromonosporaceae</taxon>
        <taxon>Spirilliplanes</taxon>
    </lineage>
</organism>
<name>A0A8J3Y5J8_9ACTN</name>
<keyword evidence="3" id="KW-1185">Reference proteome</keyword>
<protein>
    <recommendedName>
        <fullName evidence="1">Pyrrolo-quinoline quinone repeat domain-containing protein</fullName>
    </recommendedName>
</protein>
<dbReference type="Pfam" id="PF13360">
    <property type="entry name" value="PQQ_2"/>
    <property type="match status" value="1"/>
</dbReference>
<proteinExistence type="predicted"/>
<dbReference type="Proteomes" id="UP000652013">
    <property type="component" value="Unassembled WGS sequence"/>
</dbReference>
<dbReference type="Gene3D" id="2.130.10.10">
    <property type="entry name" value="YVTN repeat-like/Quinoprotein amine dehydrogenase"/>
    <property type="match status" value="1"/>
</dbReference>
<accession>A0A8J3Y5J8</accession>
<comment type="caution">
    <text evidence="2">The sequence shown here is derived from an EMBL/GenBank/DDBJ whole genome shotgun (WGS) entry which is preliminary data.</text>
</comment>